<dbReference type="EMBL" id="NXLU01000002">
    <property type="protein sequence ID" value="RDU69512.1"/>
    <property type="molecule type" value="Genomic_DNA"/>
</dbReference>
<dbReference type="Proteomes" id="UP000257067">
    <property type="component" value="Unassembled WGS sequence"/>
</dbReference>
<comment type="caution">
    <text evidence="1">The sequence shown here is derived from an EMBL/GenBank/DDBJ whole genome shotgun (WGS) entry which is preliminary data.</text>
</comment>
<organism evidence="1 2">
    <name type="scientific">Helicobacter cholecystus</name>
    <dbReference type="NCBI Taxonomy" id="45498"/>
    <lineage>
        <taxon>Bacteria</taxon>
        <taxon>Pseudomonadati</taxon>
        <taxon>Campylobacterota</taxon>
        <taxon>Epsilonproteobacteria</taxon>
        <taxon>Campylobacterales</taxon>
        <taxon>Helicobacteraceae</taxon>
        <taxon>Helicobacter</taxon>
    </lineage>
</organism>
<name>A0A3D8IWA0_9HELI</name>
<dbReference type="AlphaFoldDB" id="A0A3D8IWA0"/>
<reference evidence="1 2" key="1">
    <citation type="submission" date="2018-04" db="EMBL/GenBank/DDBJ databases">
        <title>Novel Campyloabacter and Helicobacter Species and Strains.</title>
        <authorList>
            <person name="Mannion A.J."/>
            <person name="Shen Z."/>
            <person name="Fox J.G."/>
        </authorList>
    </citation>
    <scope>NUCLEOTIDE SEQUENCE [LARGE SCALE GENOMIC DNA]</scope>
    <source>
        <strain evidence="1 2">ATCC 700242</strain>
    </source>
</reference>
<protein>
    <submittedName>
        <fullName evidence="1">Uncharacterized protein</fullName>
    </submittedName>
</protein>
<sequence>MNRFLYFVFCISFLFCQEPNWTSEQEVSLAINQEHKMTLLVGSTNMREFKFHWTLYIDEGLVFLANYDGFNHQTILYNTYKKNAFRIGLNQEGKKGISSYLVVFFKSYNTDSKEAVFKVVTYGDVYVQ</sequence>
<evidence type="ECO:0000313" key="2">
    <source>
        <dbReference type="Proteomes" id="UP000257067"/>
    </source>
</evidence>
<accession>A0A3D8IWA0</accession>
<keyword evidence="2" id="KW-1185">Reference proteome</keyword>
<dbReference type="OrthoDB" id="5334558at2"/>
<proteinExistence type="predicted"/>
<dbReference type="RefSeq" id="WP_104724535.1">
    <property type="nucleotide sequence ID" value="NZ_FZNE01000003.1"/>
</dbReference>
<evidence type="ECO:0000313" key="1">
    <source>
        <dbReference type="EMBL" id="RDU69512.1"/>
    </source>
</evidence>
<gene>
    <name evidence="1" type="ORF">CQA62_02360</name>
</gene>